<dbReference type="GO" id="GO:0003677">
    <property type="term" value="F:DNA binding"/>
    <property type="evidence" value="ECO:0007669"/>
    <property type="project" value="InterPro"/>
</dbReference>
<organism evidence="2 3">
    <name type="scientific">Sneathiella litorea</name>
    <dbReference type="NCBI Taxonomy" id="2606216"/>
    <lineage>
        <taxon>Bacteria</taxon>
        <taxon>Pseudomonadati</taxon>
        <taxon>Pseudomonadota</taxon>
        <taxon>Alphaproteobacteria</taxon>
        <taxon>Sneathiellales</taxon>
        <taxon>Sneathiellaceae</taxon>
        <taxon>Sneathiella</taxon>
    </lineage>
</organism>
<dbReference type="EMBL" id="WTUW01000009">
    <property type="protein sequence ID" value="MZR31787.1"/>
    <property type="molecule type" value="Genomic_DNA"/>
</dbReference>
<dbReference type="PANTHER" id="PTHR33609">
    <property type="entry name" value="LOW CALCIUM RESPONSE LOCUS PROTEIN S"/>
    <property type="match status" value="1"/>
</dbReference>
<dbReference type="RefSeq" id="WP_161316381.1">
    <property type="nucleotide sequence ID" value="NZ_WTUW01000009.1"/>
</dbReference>
<keyword evidence="3" id="KW-1185">Reference proteome</keyword>
<dbReference type="PANTHER" id="PTHR33609:SF1">
    <property type="entry name" value="TRANSPOSASE"/>
    <property type="match status" value="1"/>
</dbReference>
<proteinExistence type="predicted"/>
<comment type="caution">
    <text evidence="2">The sequence shown here is derived from an EMBL/GenBank/DDBJ whole genome shotgun (WGS) entry which is preliminary data.</text>
</comment>
<dbReference type="AlphaFoldDB" id="A0A6L8WCC6"/>
<name>A0A6L8WCC6_9PROT</name>
<dbReference type="GO" id="GO:0004803">
    <property type="term" value="F:transposase activity"/>
    <property type="evidence" value="ECO:0007669"/>
    <property type="project" value="InterPro"/>
</dbReference>
<sequence length="96" mass="11388">MERKYYSQQEIKLILHDLSEGQTVEDAAKQHNISKATIYRWKKRAEQTGVEEINRLKKVDEENRRLKHLLAEAALEIQALKEQLKQCGWITPEERD</sequence>
<dbReference type="InterPro" id="IPR002514">
    <property type="entry name" value="Transposase_8"/>
</dbReference>
<protein>
    <submittedName>
        <fullName evidence="2">Transposase</fullName>
    </submittedName>
</protein>
<reference evidence="2 3" key="1">
    <citation type="submission" date="2019-12" db="EMBL/GenBank/DDBJ databases">
        <title>Snethiella sp. nov. sp. isolated from sea sand.</title>
        <authorList>
            <person name="Kim J."/>
            <person name="Jeong S.E."/>
            <person name="Jung H.S."/>
            <person name="Jeon C.O."/>
        </authorList>
    </citation>
    <scope>NUCLEOTIDE SEQUENCE [LARGE SCALE GENOMIC DNA]</scope>
    <source>
        <strain evidence="2 3">DP05</strain>
    </source>
</reference>
<evidence type="ECO:0000256" key="1">
    <source>
        <dbReference type="SAM" id="Coils"/>
    </source>
</evidence>
<dbReference type="SUPFAM" id="SSF46689">
    <property type="entry name" value="Homeodomain-like"/>
    <property type="match status" value="1"/>
</dbReference>
<accession>A0A6L8WCC6</accession>
<dbReference type="InterPro" id="IPR052546">
    <property type="entry name" value="Transposase_8_domain"/>
</dbReference>
<evidence type="ECO:0000313" key="2">
    <source>
        <dbReference type="EMBL" id="MZR31787.1"/>
    </source>
</evidence>
<feature type="coiled-coil region" evidence="1">
    <location>
        <begin position="56"/>
        <end position="83"/>
    </location>
</feature>
<gene>
    <name evidence="2" type="ORF">GQE98_14215</name>
</gene>
<dbReference type="Proteomes" id="UP000476030">
    <property type="component" value="Unassembled WGS sequence"/>
</dbReference>
<evidence type="ECO:0000313" key="3">
    <source>
        <dbReference type="Proteomes" id="UP000476030"/>
    </source>
</evidence>
<keyword evidence="1" id="KW-0175">Coiled coil</keyword>
<dbReference type="Gene3D" id="1.10.10.60">
    <property type="entry name" value="Homeodomain-like"/>
    <property type="match status" value="1"/>
</dbReference>
<dbReference type="InterPro" id="IPR009057">
    <property type="entry name" value="Homeodomain-like_sf"/>
</dbReference>
<dbReference type="GO" id="GO:0006313">
    <property type="term" value="P:DNA transposition"/>
    <property type="evidence" value="ECO:0007669"/>
    <property type="project" value="InterPro"/>
</dbReference>
<dbReference type="Pfam" id="PF01527">
    <property type="entry name" value="HTH_Tnp_1"/>
    <property type="match status" value="1"/>
</dbReference>